<dbReference type="GO" id="GO:0005975">
    <property type="term" value="P:carbohydrate metabolic process"/>
    <property type="evidence" value="ECO:0007669"/>
    <property type="project" value="InterPro"/>
</dbReference>
<reference evidence="3" key="1">
    <citation type="journal article" date="2023" name="Mol. Biol. Evol.">
        <title>Third-Generation Sequencing Reveals the Adaptive Role of the Epigenome in Three Deep-Sea Polychaetes.</title>
        <authorList>
            <person name="Perez M."/>
            <person name="Aroh O."/>
            <person name="Sun Y."/>
            <person name="Lan Y."/>
            <person name="Juniper S.K."/>
            <person name="Young C.R."/>
            <person name="Angers B."/>
            <person name="Qian P.Y."/>
        </authorList>
    </citation>
    <scope>NUCLEOTIDE SEQUENCE</scope>
    <source>
        <strain evidence="3">P08H-3</strain>
    </source>
</reference>
<dbReference type="EMBL" id="JAODUP010000900">
    <property type="protein sequence ID" value="KAK2142892.1"/>
    <property type="molecule type" value="Genomic_DNA"/>
</dbReference>
<gene>
    <name evidence="3" type="ORF">LSH36_900g00014</name>
</gene>
<sequence length="160" mass="18016">MNIGYLEAVKLFNMDCVLFHDVDTLIERDDNMVICGDKPVHFAAYTDRHNYKYGVLFGVLNETGDLGPEYSVIIIIIVCVCVGGGVFQYTCNKPIKMDILFDISGYAYSLDQPFFYREKYLRSLMASLTCIMAGEEKMMTLDHGISFSLSLSLSLSLSID</sequence>
<dbReference type="PANTHER" id="PTHR19300">
    <property type="entry name" value="BETA-1,4-GALACTOSYLTRANSFERASE"/>
    <property type="match status" value="1"/>
</dbReference>
<evidence type="ECO:0000256" key="1">
    <source>
        <dbReference type="SAM" id="Phobius"/>
    </source>
</evidence>
<keyword evidence="4" id="KW-1185">Reference proteome</keyword>
<dbReference type="AlphaFoldDB" id="A0AAD9IYF5"/>
<keyword evidence="1" id="KW-0472">Membrane</keyword>
<dbReference type="GO" id="GO:0005794">
    <property type="term" value="C:Golgi apparatus"/>
    <property type="evidence" value="ECO:0007669"/>
    <property type="project" value="TreeGrafter"/>
</dbReference>
<accession>A0AAD9IYF5</accession>
<keyword evidence="1" id="KW-1133">Transmembrane helix</keyword>
<dbReference type="InterPro" id="IPR003859">
    <property type="entry name" value="Galactosyl_T"/>
</dbReference>
<keyword evidence="1" id="KW-0812">Transmembrane</keyword>
<organism evidence="3 4">
    <name type="scientific">Paralvinella palmiformis</name>
    <dbReference type="NCBI Taxonomy" id="53620"/>
    <lineage>
        <taxon>Eukaryota</taxon>
        <taxon>Metazoa</taxon>
        <taxon>Spiralia</taxon>
        <taxon>Lophotrochozoa</taxon>
        <taxon>Annelida</taxon>
        <taxon>Polychaeta</taxon>
        <taxon>Sedentaria</taxon>
        <taxon>Canalipalpata</taxon>
        <taxon>Terebellida</taxon>
        <taxon>Terebelliformia</taxon>
        <taxon>Alvinellidae</taxon>
        <taxon>Paralvinella</taxon>
    </lineage>
</organism>
<dbReference type="InterPro" id="IPR029044">
    <property type="entry name" value="Nucleotide-diphossugar_trans"/>
</dbReference>
<dbReference type="GO" id="GO:0008378">
    <property type="term" value="F:galactosyltransferase activity"/>
    <property type="evidence" value="ECO:0007669"/>
    <property type="project" value="TreeGrafter"/>
</dbReference>
<feature type="domain" description="Galactosyltransferase N-terminal" evidence="2">
    <location>
        <begin position="1"/>
        <end position="35"/>
    </location>
</feature>
<feature type="transmembrane region" description="Helical" evidence="1">
    <location>
        <begin position="70"/>
        <end position="91"/>
    </location>
</feature>
<dbReference type="Gene3D" id="3.90.550.10">
    <property type="entry name" value="Spore Coat Polysaccharide Biosynthesis Protein SpsA, Chain A"/>
    <property type="match status" value="1"/>
</dbReference>
<dbReference type="Proteomes" id="UP001208570">
    <property type="component" value="Unassembled WGS sequence"/>
</dbReference>
<dbReference type="InterPro" id="IPR027995">
    <property type="entry name" value="Galactosyl_T_N"/>
</dbReference>
<comment type="caution">
    <text evidence="3">The sequence shown here is derived from an EMBL/GenBank/DDBJ whole genome shotgun (WGS) entry which is preliminary data.</text>
</comment>
<dbReference type="Pfam" id="PF13733">
    <property type="entry name" value="Glyco_transf_7N"/>
    <property type="match status" value="1"/>
</dbReference>
<evidence type="ECO:0000313" key="4">
    <source>
        <dbReference type="Proteomes" id="UP001208570"/>
    </source>
</evidence>
<evidence type="ECO:0000313" key="3">
    <source>
        <dbReference type="EMBL" id="KAK2142892.1"/>
    </source>
</evidence>
<evidence type="ECO:0000259" key="2">
    <source>
        <dbReference type="Pfam" id="PF13733"/>
    </source>
</evidence>
<name>A0AAD9IYF5_9ANNE</name>
<protein>
    <recommendedName>
        <fullName evidence="2">Galactosyltransferase N-terminal domain-containing protein</fullName>
    </recommendedName>
</protein>
<proteinExistence type="predicted"/>
<dbReference type="PANTHER" id="PTHR19300:SF57">
    <property type="entry name" value="BETA-1,4-N-ACETYLGALACTOSAMINYLTRANSFERASE"/>
    <property type="match status" value="1"/>
</dbReference>